<protein>
    <submittedName>
        <fullName evidence="2">Uncharacterized protein</fullName>
    </submittedName>
</protein>
<evidence type="ECO:0000313" key="2">
    <source>
        <dbReference type="EMBL" id="KAK1120957.1"/>
    </source>
</evidence>
<feature type="region of interest" description="Disordered" evidence="1">
    <location>
        <begin position="26"/>
        <end position="55"/>
    </location>
</feature>
<dbReference type="Proteomes" id="UP001177670">
    <property type="component" value="Unassembled WGS sequence"/>
</dbReference>
<evidence type="ECO:0000256" key="1">
    <source>
        <dbReference type="SAM" id="MobiDB-lite"/>
    </source>
</evidence>
<name>A0AA40FLE9_9HYME</name>
<comment type="caution">
    <text evidence="2">The sequence shown here is derived from an EMBL/GenBank/DDBJ whole genome shotgun (WGS) entry which is preliminary data.</text>
</comment>
<accession>A0AA40FLE9</accession>
<dbReference type="AlphaFoldDB" id="A0AA40FLE9"/>
<proteinExistence type="predicted"/>
<sequence length="114" mass="12952">MDESFVGCNDNARKWVAADGLFVKDENSWPVPSGPKDSQSSGRTKTKQPKFQTDRLPDDAIRFHAHCRSFELTPHPFTNIYEFHCNKFQTHGRVNRCSRSAKGEPLVGRDTQGE</sequence>
<evidence type="ECO:0000313" key="3">
    <source>
        <dbReference type="Proteomes" id="UP001177670"/>
    </source>
</evidence>
<reference evidence="2" key="1">
    <citation type="submission" date="2021-10" db="EMBL/GenBank/DDBJ databases">
        <title>Melipona bicolor Genome sequencing and assembly.</title>
        <authorList>
            <person name="Araujo N.S."/>
            <person name="Arias M.C."/>
        </authorList>
    </citation>
    <scope>NUCLEOTIDE SEQUENCE</scope>
    <source>
        <strain evidence="2">USP_2M_L1-L4_2017</strain>
        <tissue evidence="2">Whole body</tissue>
    </source>
</reference>
<gene>
    <name evidence="2" type="ORF">K0M31_010741</name>
</gene>
<dbReference type="EMBL" id="JAHYIQ010000028">
    <property type="protein sequence ID" value="KAK1120957.1"/>
    <property type="molecule type" value="Genomic_DNA"/>
</dbReference>
<keyword evidence="3" id="KW-1185">Reference proteome</keyword>
<organism evidence="2 3">
    <name type="scientific">Melipona bicolor</name>
    <dbReference type="NCBI Taxonomy" id="60889"/>
    <lineage>
        <taxon>Eukaryota</taxon>
        <taxon>Metazoa</taxon>
        <taxon>Ecdysozoa</taxon>
        <taxon>Arthropoda</taxon>
        <taxon>Hexapoda</taxon>
        <taxon>Insecta</taxon>
        <taxon>Pterygota</taxon>
        <taxon>Neoptera</taxon>
        <taxon>Endopterygota</taxon>
        <taxon>Hymenoptera</taxon>
        <taxon>Apocrita</taxon>
        <taxon>Aculeata</taxon>
        <taxon>Apoidea</taxon>
        <taxon>Anthophila</taxon>
        <taxon>Apidae</taxon>
        <taxon>Melipona</taxon>
    </lineage>
</organism>